<evidence type="ECO:0000256" key="1">
    <source>
        <dbReference type="ARBA" id="ARBA00004613"/>
    </source>
</evidence>
<evidence type="ECO:0000256" key="5">
    <source>
        <dbReference type="ARBA" id="ARBA00023054"/>
    </source>
</evidence>
<dbReference type="GO" id="GO:0005576">
    <property type="term" value="C:extracellular region"/>
    <property type="evidence" value="ECO:0007669"/>
    <property type="project" value="UniProtKB-SubCell"/>
</dbReference>
<reference evidence="10" key="4">
    <citation type="submission" date="2025-08" db="UniProtKB">
        <authorList>
            <consortium name="Ensembl"/>
        </authorList>
    </citation>
    <scope>IDENTIFICATION</scope>
</reference>
<gene>
    <name evidence="10" type="primary">angpt2b</name>
</gene>
<dbReference type="InterPro" id="IPR057439">
    <property type="entry name" value="ANG-1/2/4"/>
</dbReference>
<keyword evidence="11" id="KW-1185">Reference proteome</keyword>
<keyword evidence="6" id="KW-1015">Disulfide bond</keyword>
<dbReference type="InterPro" id="IPR036056">
    <property type="entry name" value="Fibrinogen-like_C"/>
</dbReference>
<evidence type="ECO:0000313" key="10">
    <source>
        <dbReference type="Ensembl" id="ENSEEEP00000030358.2"/>
    </source>
</evidence>
<accession>A0A4W4G155</accession>
<dbReference type="Gene3D" id="3.90.215.10">
    <property type="entry name" value="Gamma Fibrinogen, chain A, domain 1"/>
    <property type="match status" value="1"/>
</dbReference>
<evidence type="ECO:0000256" key="7">
    <source>
        <dbReference type="ARBA" id="ARBA00023180"/>
    </source>
</evidence>
<dbReference type="AlphaFoldDB" id="A0A4W4G155"/>
<dbReference type="PANTHER" id="PTHR47221:SF6">
    <property type="entry name" value="FIBRINOGEN ALPHA CHAIN"/>
    <property type="match status" value="1"/>
</dbReference>
<dbReference type="GeneTree" id="ENSGT00940000164972"/>
<dbReference type="GO" id="GO:0007596">
    <property type="term" value="P:blood coagulation"/>
    <property type="evidence" value="ECO:0007669"/>
    <property type="project" value="InterPro"/>
</dbReference>
<dbReference type="GO" id="GO:0001525">
    <property type="term" value="P:angiogenesis"/>
    <property type="evidence" value="ECO:0007669"/>
    <property type="project" value="UniProtKB-KW"/>
</dbReference>
<dbReference type="Pfam" id="PF00147">
    <property type="entry name" value="Fibrinogen_C"/>
    <property type="match status" value="1"/>
</dbReference>
<evidence type="ECO:0000256" key="2">
    <source>
        <dbReference type="ARBA" id="ARBA00022525"/>
    </source>
</evidence>
<evidence type="ECO:0000256" key="6">
    <source>
        <dbReference type="ARBA" id="ARBA00023157"/>
    </source>
</evidence>
<keyword evidence="4" id="KW-0732">Signal</keyword>
<evidence type="ECO:0000313" key="11">
    <source>
        <dbReference type="Proteomes" id="UP000314983"/>
    </source>
</evidence>
<reference evidence="10" key="5">
    <citation type="submission" date="2025-09" db="UniProtKB">
        <authorList>
            <consortium name="Ensembl"/>
        </authorList>
    </citation>
    <scope>IDENTIFICATION</scope>
</reference>
<proteinExistence type="predicted"/>
<evidence type="ECO:0000259" key="9">
    <source>
        <dbReference type="PROSITE" id="PS51406"/>
    </source>
</evidence>
<dbReference type="SUPFAM" id="SSF56496">
    <property type="entry name" value="Fibrinogen C-terminal domain-like"/>
    <property type="match status" value="1"/>
</dbReference>
<dbReference type="PANTHER" id="PTHR47221">
    <property type="entry name" value="FIBRINOGEN ALPHA CHAIN"/>
    <property type="match status" value="1"/>
</dbReference>
<organism evidence="10 11">
    <name type="scientific">Electrophorus electricus</name>
    <name type="common">Electric eel</name>
    <name type="synonym">Gymnotus electricus</name>
    <dbReference type="NCBI Taxonomy" id="8005"/>
    <lineage>
        <taxon>Eukaryota</taxon>
        <taxon>Metazoa</taxon>
        <taxon>Chordata</taxon>
        <taxon>Craniata</taxon>
        <taxon>Vertebrata</taxon>
        <taxon>Euteleostomi</taxon>
        <taxon>Actinopterygii</taxon>
        <taxon>Neopterygii</taxon>
        <taxon>Teleostei</taxon>
        <taxon>Ostariophysi</taxon>
        <taxon>Gymnotiformes</taxon>
        <taxon>Gymnotoidei</taxon>
        <taxon>Gymnotidae</taxon>
        <taxon>Electrophorus</taxon>
    </lineage>
</organism>
<name>A0A4W4G155_ELEEL</name>
<dbReference type="NCBIfam" id="NF040941">
    <property type="entry name" value="GGGWT_bact"/>
    <property type="match status" value="1"/>
</dbReference>
<dbReference type="Pfam" id="PF25443">
    <property type="entry name" value="ANG-1"/>
    <property type="match status" value="1"/>
</dbReference>
<keyword evidence="3" id="KW-0037">Angiogenesis</keyword>
<feature type="domain" description="Fibrinogen C-terminal" evidence="9">
    <location>
        <begin position="91"/>
        <end position="157"/>
    </location>
</feature>
<keyword evidence="2" id="KW-0964">Secreted</keyword>
<dbReference type="InterPro" id="IPR037579">
    <property type="entry name" value="FIB_ANG-like"/>
</dbReference>
<protein>
    <recommendedName>
        <fullName evidence="9">Fibrinogen C-terminal domain-containing protein</fullName>
    </recommendedName>
</protein>
<keyword evidence="5 8" id="KW-0175">Coiled coil</keyword>
<dbReference type="Ensembl" id="ENSEEET00000030714.2">
    <property type="protein sequence ID" value="ENSEEEP00000030358.2"/>
    <property type="gene ID" value="ENSEEEG00000014497.2"/>
</dbReference>
<evidence type="ECO:0000256" key="4">
    <source>
        <dbReference type="ARBA" id="ARBA00022729"/>
    </source>
</evidence>
<reference evidence="11" key="1">
    <citation type="journal article" date="2014" name="Science">
        <title>Nonhuman genetics. Genomic basis for the convergent evolution of electric organs.</title>
        <authorList>
            <person name="Gallant J.R."/>
            <person name="Traeger L.L."/>
            <person name="Volkening J.D."/>
            <person name="Moffett H."/>
            <person name="Chen P.H."/>
            <person name="Novina C.D."/>
            <person name="Phillips G.N.Jr."/>
            <person name="Anand R."/>
            <person name="Wells G.B."/>
            <person name="Pinch M."/>
            <person name="Guth R."/>
            <person name="Unguez G.A."/>
            <person name="Albert J.S."/>
            <person name="Zakon H.H."/>
            <person name="Samanta M.P."/>
            <person name="Sussman M.R."/>
        </authorList>
    </citation>
    <scope>NUCLEOTIDE SEQUENCE [LARGE SCALE GENOMIC DNA]</scope>
</reference>
<evidence type="ECO:0000256" key="3">
    <source>
        <dbReference type="ARBA" id="ARBA00022657"/>
    </source>
</evidence>
<keyword evidence="7" id="KW-0325">Glycoprotein</keyword>
<dbReference type="PROSITE" id="PS51406">
    <property type="entry name" value="FIBRINOGEN_C_2"/>
    <property type="match status" value="1"/>
</dbReference>
<dbReference type="InterPro" id="IPR002181">
    <property type="entry name" value="Fibrinogen_a/b/g_C_dom"/>
</dbReference>
<evidence type="ECO:0000256" key="8">
    <source>
        <dbReference type="SAM" id="Coils"/>
    </source>
</evidence>
<dbReference type="InterPro" id="IPR014716">
    <property type="entry name" value="Fibrinogen_a/b/g_C_1"/>
</dbReference>
<dbReference type="Proteomes" id="UP000314983">
    <property type="component" value="Chromosome 8"/>
</dbReference>
<reference evidence="11" key="2">
    <citation type="journal article" date="2017" name="Sci. Adv.">
        <title>A tail of two voltages: Proteomic comparison of the three electric organs of the electric eel.</title>
        <authorList>
            <person name="Traeger L.L."/>
            <person name="Sabat G."/>
            <person name="Barrett-Wilt G.A."/>
            <person name="Wells G.B."/>
            <person name="Sussman M.R."/>
        </authorList>
    </citation>
    <scope>NUCLEOTIDE SEQUENCE [LARGE SCALE GENOMIC DNA]</scope>
</reference>
<comment type="subcellular location">
    <subcellularLocation>
        <location evidence="1">Secreted</location>
    </subcellularLocation>
</comment>
<reference evidence="10" key="3">
    <citation type="submission" date="2020-05" db="EMBL/GenBank/DDBJ databases">
        <title>Electrophorus electricus (electric eel) genome, fEleEle1, primary haplotype.</title>
        <authorList>
            <person name="Myers G."/>
            <person name="Meyer A."/>
            <person name="Fedrigo O."/>
            <person name="Formenti G."/>
            <person name="Rhie A."/>
            <person name="Tracey A."/>
            <person name="Sims Y."/>
            <person name="Jarvis E.D."/>
        </authorList>
    </citation>
    <scope>NUCLEOTIDE SEQUENCE [LARGE SCALE GENOMIC DNA]</scope>
</reference>
<feature type="coiled-coil region" evidence="8">
    <location>
        <begin position="15"/>
        <end position="49"/>
    </location>
</feature>
<sequence>LICHSLLEQRFLDMEARHSQELQASQQEKEQLQELLDRQSRLVTLLEGQLASSTRNSTLLQRQQAALSDTVQQLLALCISCVLPEITSSSKEKVMIFRDCADIYRYGITENGIYSIHLTNSTQTIKVFCDMKTRGGGWTVLQHRFDGSVEFHRSWED</sequence>